<dbReference type="PANTHER" id="PTHR12483:SF115">
    <property type="entry name" value="COPPER TRANSPORT PROTEIN"/>
    <property type="match status" value="1"/>
</dbReference>
<accession>A0ABN8M090</accession>
<sequence>MHMSFFASKSVSDLLFKGWTISTAGGMAGSCIAVILITILFETLKSYKPNQQKPHKENSETTPLIRRPNQDLTSAFQAISHLKTTLLFIAQLIIGYFLMLVAMTYNVWLFLAVVGGCGIGYFLVHPYMEYYLGQRSERSHPIYYINRDFTVYSSASTL</sequence>
<evidence type="ECO:0000256" key="1">
    <source>
        <dbReference type="ARBA" id="ARBA00022692"/>
    </source>
</evidence>
<evidence type="ECO:0000313" key="6">
    <source>
        <dbReference type="Proteomes" id="UP001159427"/>
    </source>
</evidence>
<comment type="subcellular location">
    <subcellularLocation>
        <location evidence="4">Membrane</location>
        <topology evidence="4">Multi-pass membrane protein</topology>
    </subcellularLocation>
</comment>
<keyword evidence="1 4" id="KW-0812">Transmembrane</keyword>
<comment type="similarity">
    <text evidence="4">Belongs to the copper transporter (Ctr) (TC 1.A.56) family. SLC31A subfamily.</text>
</comment>
<evidence type="ECO:0000256" key="2">
    <source>
        <dbReference type="ARBA" id="ARBA00022989"/>
    </source>
</evidence>
<keyword evidence="6" id="KW-1185">Reference proteome</keyword>
<feature type="transmembrane region" description="Helical" evidence="4">
    <location>
        <begin position="20"/>
        <end position="41"/>
    </location>
</feature>
<evidence type="ECO:0000256" key="3">
    <source>
        <dbReference type="ARBA" id="ARBA00023136"/>
    </source>
</evidence>
<keyword evidence="2 4" id="KW-1133">Transmembrane helix</keyword>
<keyword evidence="4" id="KW-0187">Copper transport</keyword>
<evidence type="ECO:0000256" key="4">
    <source>
        <dbReference type="RuleBase" id="RU367022"/>
    </source>
</evidence>
<protein>
    <recommendedName>
        <fullName evidence="4">Copper transport protein</fullName>
    </recommendedName>
</protein>
<gene>
    <name evidence="5" type="ORF">PEVE_00010148</name>
</gene>
<dbReference type="InterPro" id="IPR007274">
    <property type="entry name" value="Cop_transporter"/>
</dbReference>
<comment type="caution">
    <text evidence="5">The sequence shown here is derived from an EMBL/GenBank/DDBJ whole genome shotgun (WGS) entry which is preliminary data.</text>
</comment>
<keyword evidence="3 4" id="KW-0472">Membrane</keyword>
<keyword evidence="4" id="KW-0406">Ion transport</keyword>
<dbReference type="PANTHER" id="PTHR12483">
    <property type="entry name" value="SOLUTE CARRIER FAMILY 31 COPPER TRANSPORTERS"/>
    <property type="match status" value="1"/>
</dbReference>
<feature type="transmembrane region" description="Helical" evidence="4">
    <location>
        <begin position="84"/>
        <end position="102"/>
    </location>
</feature>
<evidence type="ECO:0000313" key="5">
    <source>
        <dbReference type="EMBL" id="CAH3021144.1"/>
    </source>
</evidence>
<keyword evidence="4" id="KW-0186">Copper</keyword>
<dbReference type="Pfam" id="PF04145">
    <property type="entry name" value="Ctr"/>
    <property type="match status" value="1"/>
</dbReference>
<organism evidence="5 6">
    <name type="scientific">Porites evermanni</name>
    <dbReference type="NCBI Taxonomy" id="104178"/>
    <lineage>
        <taxon>Eukaryota</taxon>
        <taxon>Metazoa</taxon>
        <taxon>Cnidaria</taxon>
        <taxon>Anthozoa</taxon>
        <taxon>Hexacorallia</taxon>
        <taxon>Scleractinia</taxon>
        <taxon>Fungiina</taxon>
        <taxon>Poritidae</taxon>
        <taxon>Porites</taxon>
    </lineage>
</organism>
<name>A0ABN8M090_9CNID</name>
<feature type="transmembrane region" description="Helical" evidence="4">
    <location>
        <begin position="108"/>
        <end position="128"/>
    </location>
</feature>
<dbReference type="Proteomes" id="UP001159427">
    <property type="component" value="Unassembled WGS sequence"/>
</dbReference>
<keyword evidence="4" id="KW-0813">Transport</keyword>
<dbReference type="EMBL" id="CALNXI010000171">
    <property type="protein sequence ID" value="CAH3021144.1"/>
    <property type="molecule type" value="Genomic_DNA"/>
</dbReference>
<proteinExistence type="inferred from homology"/>
<reference evidence="5 6" key="1">
    <citation type="submission" date="2022-05" db="EMBL/GenBank/DDBJ databases">
        <authorList>
            <consortium name="Genoscope - CEA"/>
            <person name="William W."/>
        </authorList>
    </citation>
    <scope>NUCLEOTIDE SEQUENCE [LARGE SCALE GENOMIC DNA]</scope>
</reference>